<evidence type="ECO:0000256" key="3">
    <source>
        <dbReference type="SAM" id="SignalP"/>
    </source>
</evidence>
<name>A0A834FQQ5_ORYME</name>
<dbReference type="Pfam" id="PF13908">
    <property type="entry name" value="Shisa_N"/>
    <property type="match status" value="1"/>
</dbReference>
<sequence length="199" mass="21533">MVPGVSGRTLCVLCVVLVRTVWGDLCISYRDAYGNFHDTEECSKYCCGDCSAKYCCNNKKLSFTQDKQEKCFESALSTPALVGIIVGTSIPVILCVTLLICCLAPCCLCYRTCRKGHNPNFYESAVNMSQPAQSRSGNQPSNTSYQPVAAFEGPPMPTAPPPSYIDSTDPATVDFTYGQPMYHVDPTGGHETPPPSVFG</sequence>
<evidence type="ECO:0000259" key="4">
    <source>
        <dbReference type="Pfam" id="PF13908"/>
    </source>
</evidence>
<dbReference type="EMBL" id="WKFB01000019">
    <property type="protein sequence ID" value="KAF6738768.1"/>
    <property type="molecule type" value="Genomic_DNA"/>
</dbReference>
<comment type="caution">
    <text evidence="5">The sequence shown here is derived from an EMBL/GenBank/DDBJ whole genome shotgun (WGS) entry which is preliminary data.</text>
</comment>
<feature type="transmembrane region" description="Helical" evidence="2">
    <location>
        <begin position="80"/>
        <end position="110"/>
    </location>
</feature>
<feature type="compositionally biased region" description="Polar residues" evidence="1">
    <location>
        <begin position="129"/>
        <end position="146"/>
    </location>
</feature>
<accession>A0A834FQQ5</accession>
<proteinExistence type="predicted"/>
<feature type="region of interest" description="Disordered" evidence="1">
    <location>
        <begin position="129"/>
        <end position="170"/>
    </location>
</feature>
<evidence type="ECO:0000256" key="2">
    <source>
        <dbReference type="SAM" id="Phobius"/>
    </source>
</evidence>
<keyword evidence="3" id="KW-0732">Signal</keyword>
<keyword evidence="2" id="KW-1133">Transmembrane helix</keyword>
<feature type="signal peptide" evidence="3">
    <location>
        <begin position="1"/>
        <end position="23"/>
    </location>
</feature>
<gene>
    <name evidence="5" type="ORF">FQA47_017624</name>
</gene>
<feature type="chain" id="PRO_5032722160" evidence="3">
    <location>
        <begin position="24"/>
        <end position="199"/>
    </location>
</feature>
<reference evidence="5" key="1">
    <citation type="journal article" name="BMC Genomics">
        <title>Long-read sequencing and de novo genome assembly of marine medaka (Oryzias melastigma).</title>
        <authorList>
            <person name="Liang P."/>
            <person name="Saqib H.S.A."/>
            <person name="Ni X."/>
            <person name="Shen Y."/>
        </authorList>
    </citation>
    <scope>NUCLEOTIDE SEQUENCE</scope>
    <source>
        <strain evidence="5">Bigg-433</strain>
    </source>
</reference>
<evidence type="ECO:0000313" key="6">
    <source>
        <dbReference type="Proteomes" id="UP000646548"/>
    </source>
</evidence>
<protein>
    <submittedName>
        <fullName evidence="5">Protein shisa-4</fullName>
    </submittedName>
</protein>
<keyword evidence="2" id="KW-0812">Transmembrane</keyword>
<dbReference type="AlphaFoldDB" id="A0A834FQQ5"/>
<evidence type="ECO:0000256" key="1">
    <source>
        <dbReference type="SAM" id="MobiDB-lite"/>
    </source>
</evidence>
<dbReference type="Proteomes" id="UP000646548">
    <property type="component" value="Unassembled WGS sequence"/>
</dbReference>
<dbReference type="InterPro" id="IPR053891">
    <property type="entry name" value="Shisa_N"/>
</dbReference>
<keyword evidence="2" id="KW-0472">Membrane</keyword>
<feature type="compositionally biased region" description="Pro residues" evidence="1">
    <location>
        <begin position="154"/>
        <end position="163"/>
    </location>
</feature>
<evidence type="ECO:0000313" key="5">
    <source>
        <dbReference type="EMBL" id="KAF6738768.1"/>
    </source>
</evidence>
<feature type="domain" description="Shisa N-terminal" evidence="4">
    <location>
        <begin position="23"/>
        <end position="71"/>
    </location>
</feature>
<organism evidence="5 6">
    <name type="scientific">Oryzias melastigma</name>
    <name type="common">Marine medaka</name>
    <dbReference type="NCBI Taxonomy" id="30732"/>
    <lineage>
        <taxon>Eukaryota</taxon>
        <taxon>Metazoa</taxon>
        <taxon>Chordata</taxon>
        <taxon>Craniata</taxon>
        <taxon>Vertebrata</taxon>
        <taxon>Euteleostomi</taxon>
        <taxon>Actinopterygii</taxon>
        <taxon>Neopterygii</taxon>
        <taxon>Teleostei</taxon>
        <taxon>Neoteleostei</taxon>
        <taxon>Acanthomorphata</taxon>
        <taxon>Ovalentaria</taxon>
        <taxon>Atherinomorphae</taxon>
        <taxon>Beloniformes</taxon>
        <taxon>Adrianichthyidae</taxon>
        <taxon>Oryziinae</taxon>
        <taxon>Oryzias</taxon>
    </lineage>
</organism>